<evidence type="ECO:0000256" key="11">
    <source>
        <dbReference type="PROSITE-ProRule" id="PRU10061"/>
    </source>
</evidence>
<dbReference type="Pfam" id="PF00331">
    <property type="entry name" value="Glyco_hydro_10"/>
    <property type="match status" value="1"/>
</dbReference>
<dbReference type="GO" id="GO:0030246">
    <property type="term" value="F:carbohydrate binding"/>
    <property type="evidence" value="ECO:0007669"/>
    <property type="project" value="InterPro"/>
</dbReference>
<name>A0A2R5F5N0_9BACL</name>
<evidence type="ECO:0000256" key="5">
    <source>
        <dbReference type="ARBA" id="ARBA00022729"/>
    </source>
</evidence>
<evidence type="ECO:0000256" key="2">
    <source>
        <dbReference type="ARBA" id="ARBA00004851"/>
    </source>
</evidence>
<dbReference type="InterPro" id="IPR044846">
    <property type="entry name" value="GH10"/>
</dbReference>
<protein>
    <recommendedName>
        <fullName evidence="12">Beta-xylanase</fullName>
        <ecNumber evidence="12">3.2.1.8</ecNumber>
    </recommendedName>
</protein>
<dbReference type="Gene3D" id="3.20.20.80">
    <property type="entry name" value="Glycosidases"/>
    <property type="match status" value="1"/>
</dbReference>
<evidence type="ECO:0000256" key="10">
    <source>
        <dbReference type="ARBA" id="ARBA00023326"/>
    </source>
</evidence>
<evidence type="ECO:0000256" key="1">
    <source>
        <dbReference type="ARBA" id="ARBA00000681"/>
    </source>
</evidence>
<evidence type="ECO:0000256" key="13">
    <source>
        <dbReference type="SAM" id="SignalP"/>
    </source>
</evidence>
<dbReference type="InterPro" id="IPR008979">
    <property type="entry name" value="Galactose-bd-like_sf"/>
</dbReference>
<dbReference type="InterPro" id="IPR010502">
    <property type="entry name" value="Carb-bd_dom_fam9"/>
</dbReference>
<dbReference type="UniPathway" id="UPA00114"/>
<sequence length="1308" mass="141466">MRKSLTKVIAVALAMLLLLPASWSAGNAMAEGADSAPDNIVLSQSFEDGQTGGWASVWGGPGSVSISTEQASEGTHSLLFSGRETRDNSPSLNLTALMISGKTYDLSLKVRSGSGSDTFHVASKVDSPLLENKYPWIIGNQTVSSAEWTTFSIRNYEVPANTAEFRIWVESASDSVSTADIYIDEVLIKDVTPDTAPGGGDLDQTGLTADFENGSGNWAIRSGSPGESIAVSDADNHTTGGEGSLLVNVSSQYNGPILDVMGKMHKGHQYQLSAWVKMAPGEPPTSLRLSVQSGDSTYTNVSPNVAATDGAWVQLSGSFTVATTPSVLKAYVETAQKPAAPVAFYMDDFVLSYIGPVAAPKPIQNLTPIKETYEDYFLIGNAVGDAEFEGNRLDLLKRHHNVVTAENAMKPDYAYNESRQFDFAAEDALIAKIEANGLLLHGHVLVWHQQMPLWLSTAEDNTPLSRESALANLRTHIETVVEHFGDKVISWDVVNEAMSDNPPNPSDWRASLRNSPWKAAIGDDYVEQAFLIAKEVILDNGWDIKLYYNDYNDDNANKSTAIANMVKELNDKYAETHDGELLIDGIGMQAHYNLNTKPDNVEASLERFIALGVEVSITEIDITAGDNATLSDAQAKAQGYLYAQLMNIYKKYADHIARVTFWGLNDASSWRSDNNPLLFDRELQAKPAYYGVIDPDQFIEQNPPVDVTAKETTARYGTPVVDGVIDGIWSTTADIPVNQYQMAWQGAHGTAKALWDNEYLYVLFQVNNAELDKSSPNAYEQDSVEIFLDQNNGKTPSYQNDDGQYRVNYDNETSFNPPSIAEGFHSATAINGTNYTVELRIPLTSVTPDIGSKLGFDVQINDGKNGSRQSVATWNDMTGQGYQDTSVYGVLALLGPGSGNGNGNGNGVIVLPNSGAVISKEGVVTIQPRITFKNGRSTALVTGDNLKDALKLADSGDGGAKQIWIELPAQANASSYEIVLPTESLRGKESFLLAVKMGSNMIYVPSDMLSGTDGLSAEISIRISDTAATELDSAVKALIGERPVIELQVLDGDRIIPWHNPDSPVSVVVPYTPTAEENLHPEGIVVWHIDGSGTPTPVKNSIYDQSAGAVVFRTTHFSTYAVAYASPAFRDLSGVKWAETAIHAMAARDIVRGVGDNFFSPQASISRADFVALLVRALELQQADYEAEMFEDVPSDAYYYEELLIAKQQGIAAGVGDRRFNPDGPITRQDVMVLTMRALKAVGIEAAASAESTLETFGDAGEIAGYARESVEALADLGIIVGKNGSLAPRDLLTRAEAAVILYRLWQL</sequence>
<dbReference type="Pfam" id="PF00395">
    <property type="entry name" value="SLH"/>
    <property type="match status" value="3"/>
</dbReference>
<feature type="active site" description="Nucleophile" evidence="11">
    <location>
        <position position="619"/>
    </location>
</feature>
<comment type="caution">
    <text evidence="16">The sequence shown here is derived from an EMBL/GenBank/DDBJ whole genome shotgun (WGS) entry which is preliminary data.</text>
</comment>
<feature type="domain" description="SLH" evidence="14">
    <location>
        <begin position="1254"/>
        <end position="1308"/>
    </location>
</feature>
<dbReference type="RefSeq" id="WP_108995928.1">
    <property type="nucleotide sequence ID" value="NZ_BDQX01000430.1"/>
</dbReference>
<dbReference type="GO" id="GO:0045493">
    <property type="term" value="P:xylan catabolic process"/>
    <property type="evidence" value="ECO:0007669"/>
    <property type="project" value="UniProtKB-UniPathway"/>
</dbReference>
<evidence type="ECO:0000256" key="3">
    <source>
        <dbReference type="ARBA" id="ARBA00007495"/>
    </source>
</evidence>
<dbReference type="Proteomes" id="UP000245202">
    <property type="component" value="Unassembled WGS sequence"/>
</dbReference>
<keyword evidence="9 12" id="KW-0326">Glycosidase</keyword>
<keyword evidence="5 13" id="KW-0732">Signal</keyword>
<feature type="chain" id="PRO_5038420304" description="Beta-xylanase" evidence="13">
    <location>
        <begin position="26"/>
        <end position="1308"/>
    </location>
</feature>
<dbReference type="EMBL" id="BDQX01000430">
    <property type="protein sequence ID" value="GBG11681.1"/>
    <property type="molecule type" value="Genomic_DNA"/>
</dbReference>
<dbReference type="InterPro" id="IPR001119">
    <property type="entry name" value="SLH_dom"/>
</dbReference>
<dbReference type="SUPFAM" id="SSF51445">
    <property type="entry name" value="(Trans)glycosidases"/>
    <property type="match status" value="1"/>
</dbReference>
<dbReference type="InterPro" id="IPR031158">
    <property type="entry name" value="GH10_AS"/>
</dbReference>
<keyword evidence="8 12" id="KW-0119">Carbohydrate metabolism</keyword>
<evidence type="ECO:0000313" key="16">
    <source>
        <dbReference type="EMBL" id="GBG11681.1"/>
    </source>
</evidence>
<evidence type="ECO:0000256" key="6">
    <source>
        <dbReference type="ARBA" id="ARBA00022737"/>
    </source>
</evidence>
<proteinExistence type="inferred from homology"/>
<dbReference type="Gene3D" id="2.60.120.260">
    <property type="entry name" value="Galactose-binding domain-like"/>
    <property type="match status" value="2"/>
</dbReference>
<feature type="domain" description="SLH" evidence="14">
    <location>
        <begin position="1190"/>
        <end position="1249"/>
    </location>
</feature>
<evidence type="ECO:0000256" key="8">
    <source>
        <dbReference type="ARBA" id="ARBA00023277"/>
    </source>
</evidence>
<dbReference type="Gene3D" id="2.60.40.1190">
    <property type="match status" value="1"/>
</dbReference>
<keyword evidence="7 12" id="KW-0378">Hydrolase</keyword>
<comment type="similarity">
    <text evidence="3 12">Belongs to the glycosyl hydrolase 10 (cellulase F) family.</text>
</comment>
<dbReference type="InterPro" id="IPR001000">
    <property type="entry name" value="GH10_dom"/>
</dbReference>
<reference evidence="16 17" key="1">
    <citation type="submission" date="2017-08" db="EMBL/GenBank/DDBJ databases">
        <title>Substantial Increase in Enzyme Production by Combined Drug-Resistance Mutations in Paenibacillus agaridevorans.</title>
        <authorList>
            <person name="Tanaka Y."/>
            <person name="Funane K."/>
            <person name="Hosaka T."/>
            <person name="Shiwa Y."/>
            <person name="Fujita N."/>
            <person name="Miyazaki T."/>
            <person name="Yoshikawa H."/>
            <person name="Murakami K."/>
            <person name="Kasahara K."/>
            <person name="Inaoka T."/>
            <person name="Hiraga Y."/>
            <person name="Ochi K."/>
        </authorList>
    </citation>
    <scope>NUCLEOTIDE SEQUENCE [LARGE SCALE GENOMIC DNA]</scope>
    <source>
        <strain evidence="16 17">T-3040</strain>
    </source>
</reference>
<gene>
    <name evidence="16" type="ORF">PAT3040_06516</name>
</gene>
<dbReference type="GO" id="GO:0031176">
    <property type="term" value="F:endo-1,4-beta-xylanase activity"/>
    <property type="evidence" value="ECO:0007669"/>
    <property type="project" value="UniProtKB-EC"/>
</dbReference>
<evidence type="ECO:0000259" key="14">
    <source>
        <dbReference type="PROSITE" id="PS51272"/>
    </source>
</evidence>
<dbReference type="SUPFAM" id="SSF49785">
    <property type="entry name" value="Galactose-binding domain-like"/>
    <property type="match status" value="2"/>
</dbReference>
<evidence type="ECO:0000256" key="7">
    <source>
        <dbReference type="ARBA" id="ARBA00022801"/>
    </source>
</evidence>
<dbReference type="PANTHER" id="PTHR31490:SF90">
    <property type="entry name" value="ENDO-1,4-BETA-XYLANASE A"/>
    <property type="match status" value="1"/>
</dbReference>
<feature type="domain" description="SLH" evidence="14">
    <location>
        <begin position="1125"/>
        <end position="1188"/>
    </location>
</feature>
<comment type="pathway">
    <text evidence="2">Glycan degradation; xylan degradation.</text>
</comment>
<feature type="signal peptide" evidence="13">
    <location>
        <begin position="1"/>
        <end position="25"/>
    </location>
</feature>
<dbReference type="PROSITE" id="PS51272">
    <property type="entry name" value="SLH"/>
    <property type="match status" value="3"/>
</dbReference>
<keyword evidence="4" id="KW-0858">Xylan degradation</keyword>
<dbReference type="SMART" id="SM00633">
    <property type="entry name" value="Glyco_10"/>
    <property type="match status" value="1"/>
</dbReference>
<dbReference type="PROSITE" id="PS51760">
    <property type="entry name" value="GH10_2"/>
    <property type="match status" value="1"/>
</dbReference>
<dbReference type="InterPro" id="IPR003305">
    <property type="entry name" value="CenC_carb-bd"/>
</dbReference>
<evidence type="ECO:0000259" key="15">
    <source>
        <dbReference type="PROSITE" id="PS51760"/>
    </source>
</evidence>
<dbReference type="SUPFAM" id="SSF49344">
    <property type="entry name" value="CBD9-like"/>
    <property type="match status" value="1"/>
</dbReference>
<keyword evidence="6" id="KW-0677">Repeat</keyword>
<dbReference type="PRINTS" id="PR00134">
    <property type="entry name" value="GLHYDRLASE10"/>
</dbReference>
<evidence type="ECO:0000313" key="17">
    <source>
        <dbReference type="Proteomes" id="UP000245202"/>
    </source>
</evidence>
<organism evidence="16 17">
    <name type="scientific">Paenibacillus agaridevorans</name>
    <dbReference type="NCBI Taxonomy" id="171404"/>
    <lineage>
        <taxon>Bacteria</taxon>
        <taxon>Bacillati</taxon>
        <taxon>Bacillota</taxon>
        <taxon>Bacilli</taxon>
        <taxon>Bacillales</taxon>
        <taxon>Paenibacillaceae</taxon>
        <taxon>Paenibacillus</taxon>
    </lineage>
</organism>
<accession>A0A2R5F5N0</accession>
<dbReference type="CDD" id="cd00005">
    <property type="entry name" value="CBM9_like_1"/>
    <property type="match status" value="1"/>
</dbReference>
<keyword evidence="10 12" id="KW-0624">Polysaccharide degradation</keyword>
<feature type="domain" description="GH10" evidence="15">
    <location>
        <begin position="363"/>
        <end position="695"/>
    </location>
</feature>
<evidence type="ECO:0000256" key="9">
    <source>
        <dbReference type="ARBA" id="ARBA00023295"/>
    </source>
</evidence>
<keyword evidence="17" id="KW-1185">Reference proteome</keyword>
<dbReference type="Pfam" id="PF06452">
    <property type="entry name" value="CBM9_1"/>
    <property type="match status" value="1"/>
</dbReference>
<dbReference type="PANTHER" id="PTHR31490">
    <property type="entry name" value="GLYCOSYL HYDROLASE"/>
    <property type="match status" value="1"/>
</dbReference>
<evidence type="ECO:0000256" key="4">
    <source>
        <dbReference type="ARBA" id="ARBA00022651"/>
    </source>
</evidence>
<dbReference type="EC" id="3.2.1.8" evidence="12"/>
<evidence type="ECO:0000256" key="12">
    <source>
        <dbReference type="RuleBase" id="RU361174"/>
    </source>
</evidence>
<dbReference type="Pfam" id="PF02018">
    <property type="entry name" value="CBM_4_9"/>
    <property type="match status" value="2"/>
</dbReference>
<comment type="catalytic activity">
    <reaction evidence="1 12">
        <text>Endohydrolysis of (1-&gt;4)-beta-D-xylosidic linkages in xylans.</text>
        <dbReference type="EC" id="3.2.1.8"/>
    </reaction>
</comment>
<dbReference type="PROSITE" id="PS00591">
    <property type="entry name" value="GH10_1"/>
    <property type="match status" value="1"/>
</dbReference>
<dbReference type="InterPro" id="IPR017853">
    <property type="entry name" value="GH"/>
</dbReference>